<evidence type="ECO:0000313" key="1">
    <source>
        <dbReference type="EMBL" id="QQP42232.1"/>
    </source>
</evidence>
<sequence>MIYARVPTANEAQVSSGPSSLWGEWCQPIPSLLDRREQESQVWRLPHPAL</sequence>
<accession>A0A7T8H2P6</accession>
<dbReference type="Proteomes" id="UP000595437">
    <property type="component" value="Chromosome 11"/>
</dbReference>
<proteinExistence type="predicted"/>
<gene>
    <name evidence="1" type="ORF">FKW44_016832</name>
</gene>
<name>A0A7T8H2P6_CALRO</name>
<dbReference type="AlphaFoldDB" id="A0A7T8H2P6"/>
<keyword evidence="2" id="KW-1185">Reference proteome</keyword>
<reference evidence="2" key="1">
    <citation type="submission" date="2021-01" db="EMBL/GenBank/DDBJ databases">
        <title>Caligus Genome Assembly.</title>
        <authorList>
            <person name="Gallardo-Escarate C."/>
        </authorList>
    </citation>
    <scope>NUCLEOTIDE SEQUENCE [LARGE SCALE GENOMIC DNA]</scope>
</reference>
<dbReference type="EMBL" id="CP045900">
    <property type="protein sequence ID" value="QQP42232.1"/>
    <property type="molecule type" value="Genomic_DNA"/>
</dbReference>
<evidence type="ECO:0000313" key="2">
    <source>
        <dbReference type="Proteomes" id="UP000595437"/>
    </source>
</evidence>
<organism evidence="1 2">
    <name type="scientific">Caligus rogercresseyi</name>
    <name type="common">Sea louse</name>
    <dbReference type="NCBI Taxonomy" id="217165"/>
    <lineage>
        <taxon>Eukaryota</taxon>
        <taxon>Metazoa</taxon>
        <taxon>Ecdysozoa</taxon>
        <taxon>Arthropoda</taxon>
        <taxon>Crustacea</taxon>
        <taxon>Multicrustacea</taxon>
        <taxon>Hexanauplia</taxon>
        <taxon>Copepoda</taxon>
        <taxon>Siphonostomatoida</taxon>
        <taxon>Caligidae</taxon>
        <taxon>Caligus</taxon>
    </lineage>
</organism>
<protein>
    <submittedName>
        <fullName evidence="1">Translocon-associated protein subunit delta</fullName>
    </submittedName>
</protein>